<keyword evidence="2" id="KW-0812">Transmembrane</keyword>
<dbReference type="GO" id="GO:0016020">
    <property type="term" value="C:membrane"/>
    <property type="evidence" value="ECO:0007669"/>
    <property type="project" value="TreeGrafter"/>
</dbReference>
<keyword evidence="2" id="KW-0472">Membrane</keyword>
<evidence type="ECO:0000313" key="3">
    <source>
        <dbReference type="EMBL" id="CAE8616392.1"/>
    </source>
</evidence>
<organism evidence="3 4">
    <name type="scientific">Polarella glacialis</name>
    <name type="common">Dinoflagellate</name>
    <dbReference type="NCBI Taxonomy" id="89957"/>
    <lineage>
        <taxon>Eukaryota</taxon>
        <taxon>Sar</taxon>
        <taxon>Alveolata</taxon>
        <taxon>Dinophyceae</taxon>
        <taxon>Suessiales</taxon>
        <taxon>Suessiaceae</taxon>
        <taxon>Polarella</taxon>
    </lineage>
</organism>
<dbReference type="PANTHER" id="PTHR43520:SF8">
    <property type="entry name" value="P-TYPE CU(+) TRANSPORTER"/>
    <property type="match status" value="1"/>
</dbReference>
<evidence type="ECO:0000256" key="2">
    <source>
        <dbReference type="SAM" id="Phobius"/>
    </source>
</evidence>
<accession>A0A813FSC2</accession>
<dbReference type="Proteomes" id="UP000654075">
    <property type="component" value="Unassembled WGS sequence"/>
</dbReference>
<evidence type="ECO:0000313" key="4">
    <source>
        <dbReference type="Proteomes" id="UP000654075"/>
    </source>
</evidence>
<keyword evidence="2" id="KW-1133">Transmembrane helix</keyword>
<proteinExistence type="predicted"/>
<dbReference type="AlphaFoldDB" id="A0A813FSC2"/>
<dbReference type="OrthoDB" id="347742at2759"/>
<comment type="caution">
    <text evidence="3">The sequence shown here is derived from an EMBL/GenBank/DDBJ whole genome shotgun (WGS) entry which is preliminary data.</text>
</comment>
<name>A0A813FSC2_POLGL</name>
<reference evidence="3" key="1">
    <citation type="submission" date="2021-02" db="EMBL/GenBank/DDBJ databases">
        <authorList>
            <person name="Dougan E. K."/>
            <person name="Rhodes N."/>
            <person name="Thang M."/>
            <person name="Chan C."/>
        </authorList>
    </citation>
    <scope>NUCLEOTIDE SEQUENCE</scope>
</reference>
<gene>
    <name evidence="3" type="ORF">PGLA1383_LOCUS34086</name>
</gene>
<dbReference type="GO" id="GO:0005507">
    <property type="term" value="F:copper ion binding"/>
    <property type="evidence" value="ECO:0007669"/>
    <property type="project" value="TreeGrafter"/>
</dbReference>
<keyword evidence="4" id="KW-1185">Reference proteome</keyword>
<feature type="transmembrane region" description="Helical" evidence="2">
    <location>
        <begin position="51"/>
        <end position="74"/>
    </location>
</feature>
<feature type="non-terminal residue" evidence="3">
    <location>
        <position position="136"/>
    </location>
</feature>
<keyword evidence="1" id="KW-1278">Translocase</keyword>
<dbReference type="GO" id="GO:0055070">
    <property type="term" value="P:copper ion homeostasis"/>
    <property type="evidence" value="ECO:0007669"/>
    <property type="project" value="TreeGrafter"/>
</dbReference>
<evidence type="ECO:0000256" key="1">
    <source>
        <dbReference type="ARBA" id="ARBA00022967"/>
    </source>
</evidence>
<protein>
    <submittedName>
        <fullName evidence="3">Uncharacterized protein</fullName>
    </submittedName>
</protein>
<dbReference type="EMBL" id="CAJNNV010025864">
    <property type="protein sequence ID" value="CAE8616392.1"/>
    <property type="molecule type" value="Genomic_DNA"/>
</dbReference>
<dbReference type="GO" id="GO:0043682">
    <property type="term" value="F:P-type divalent copper transporter activity"/>
    <property type="evidence" value="ECO:0007669"/>
    <property type="project" value="TreeGrafter"/>
</dbReference>
<feature type="transmembrane region" description="Helical" evidence="2">
    <location>
        <begin position="26"/>
        <end position="45"/>
    </location>
</feature>
<dbReference type="PANTHER" id="PTHR43520">
    <property type="entry name" value="ATP7, ISOFORM B"/>
    <property type="match status" value="1"/>
</dbReference>
<sequence length="136" mass="14819">VRSDLRDLLAMLQLAQATSSCIKRNFAWAMVFNACMLPLAAGVFYNQGLHLPPAAAAAAMACSSITVVTSSLMLRRFKPVGCAASEVCDLQSFKVSREALPEPSRKKVRGIVPGFKLSKRQLEEMPLTEFRDDSAV</sequence>